<feature type="compositionally biased region" description="Acidic residues" evidence="2">
    <location>
        <begin position="250"/>
        <end position="263"/>
    </location>
</feature>
<evidence type="ECO:0000313" key="3">
    <source>
        <dbReference type="EMBL" id="AFN75227.1"/>
    </source>
</evidence>
<dbReference type="OrthoDB" id="9811567at2"/>
<protein>
    <recommendedName>
        <fullName evidence="5">DNA-binding protein HU</fullName>
    </recommendedName>
</protein>
<dbReference type="Proteomes" id="UP000009011">
    <property type="component" value="Chromosome"/>
</dbReference>
<dbReference type="SUPFAM" id="SSF47729">
    <property type="entry name" value="IHF-like DNA-binding proteins"/>
    <property type="match status" value="1"/>
</dbReference>
<evidence type="ECO:0000313" key="4">
    <source>
        <dbReference type="Proteomes" id="UP000009011"/>
    </source>
</evidence>
<evidence type="ECO:0000256" key="2">
    <source>
        <dbReference type="SAM" id="MobiDB-lite"/>
    </source>
</evidence>
<sequence>MTIDELKKKISSTLGVSSSETELAFTIFVKKLAEQLAPGLTIKVPGVGFFQLKKNDAEDKADEILFSPLRESLSDKVTFVSIETPLNFYEEPSEDTETFSIGVGKPVLPIGEEAEQDAEASFIVFKKLIEERTNDLLSESERIPDANIWDEYYKSEKSEPKSDLKTELSELTADLHFDEDQVSEDIVNNIIDDRDTDANAEDTEEEGDLTPSKLLEDYETFETTELTEREENADENEDEFGLEYLLENLDSEAAEGNPDNEEIPEAKDTGELEIKDEKAHDEIAEKVDGEVDLSETVDETPEEQNEEAGTDEEETQNMLEDEDEDNKGKDETAEIEIELGKHRKKDLEDFEERIEVEDTHETVDVDVEDDDEFLGLRKKYRKIPSGIGAMN</sequence>
<dbReference type="AlphaFoldDB" id="I6YXB0"/>
<reference evidence="3 4" key="1">
    <citation type="journal article" date="2013" name="PLoS ONE">
        <title>Genomic analysis of Melioribacter roseus, facultatively anaerobic organotrophic bacterium representing a novel deep lineage within Bacteriodetes/Chlorobi group.</title>
        <authorList>
            <person name="Kadnikov V.V."/>
            <person name="Mardanov A.V."/>
            <person name="Podosokorskaya O.A."/>
            <person name="Gavrilov S.N."/>
            <person name="Kublanov I.V."/>
            <person name="Beletsky A.V."/>
            <person name="Bonch-Osmolovskaya E.A."/>
            <person name="Ravin N.V."/>
        </authorList>
    </citation>
    <scope>NUCLEOTIDE SEQUENCE [LARGE SCALE GENOMIC DNA]</scope>
    <source>
        <strain evidence="4">JCM 17771 / P3M-2</strain>
    </source>
</reference>
<dbReference type="InterPro" id="IPR010992">
    <property type="entry name" value="IHF-like_DNA-bd_dom_sf"/>
</dbReference>
<evidence type="ECO:0008006" key="5">
    <source>
        <dbReference type="Google" id="ProtNLM"/>
    </source>
</evidence>
<dbReference type="PATRIC" id="fig|1191523.3.peg.2111"/>
<dbReference type="GO" id="GO:0003677">
    <property type="term" value="F:DNA binding"/>
    <property type="evidence" value="ECO:0007669"/>
    <property type="project" value="UniProtKB-KW"/>
</dbReference>
<keyword evidence="4" id="KW-1185">Reference proteome</keyword>
<dbReference type="STRING" id="1191523.MROS_1995"/>
<proteinExistence type="predicted"/>
<dbReference type="KEGG" id="mro:MROS_1995"/>
<name>I6YXB0_MELRP</name>
<organism evidence="3 4">
    <name type="scientific">Melioribacter roseus (strain DSM 23840 / JCM 17771 / VKM B-2668 / P3M-2)</name>
    <dbReference type="NCBI Taxonomy" id="1191523"/>
    <lineage>
        <taxon>Bacteria</taxon>
        <taxon>Pseudomonadati</taxon>
        <taxon>Ignavibacteriota</taxon>
        <taxon>Ignavibacteria</taxon>
        <taxon>Ignavibacteriales</taxon>
        <taxon>Melioribacteraceae</taxon>
        <taxon>Melioribacter</taxon>
    </lineage>
</organism>
<gene>
    <name evidence="3" type="ordered locus">MROS_1995</name>
</gene>
<accession>I6YXB0</accession>
<dbReference type="RefSeq" id="WP_014856659.1">
    <property type="nucleotide sequence ID" value="NC_018178.1"/>
</dbReference>
<dbReference type="HOGENOM" id="CLU_705582_0_0_10"/>
<feature type="region of interest" description="Disordered" evidence="2">
    <location>
        <begin position="250"/>
        <end position="330"/>
    </location>
</feature>
<evidence type="ECO:0000256" key="1">
    <source>
        <dbReference type="ARBA" id="ARBA00023125"/>
    </source>
</evidence>
<keyword evidence="1" id="KW-0238">DNA-binding</keyword>
<dbReference type="eggNOG" id="COG0776">
    <property type="taxonomic scope" value="Bacteria"/>
</dbReference>
<feature type="compositionally biased region" description="Basic and acidic residues" evidence="2">
    <location>
        <begin position="264"/>
        <end position="289"/>
    </location>
</feature>
<dbReference type="EMBL" id="CP003557">
    <property type="protein sequence ID" value="AFN75227.1"/>
    <property type="molecule type" value="Genomic_DNA"/>
</dbReference>
<feature type="compositionally biased region" description="Acidic residues" evidence="2">
    <location>
        <begin position="290"/>
        <end position="325"/>
    </location>
</feature>